<keyword evidence="2" id="KW-1185">Reference proteome</keyword>
<dbReference type="Proteomes" id="UP001500235">
    <property type="component" value="Unassembled WGS sequence"/>
</dbReference>
<organism evidence="1 2">
    <name type="scientific">Sphingomonas swuensis</name>
    <dbReference type="NCBI Taxonomy" id="977800"/>
    <lineage>
        <taxon>Bacteria</taxon>
        <taxon>Pseudomonadati</taxon>
        <taxon>Pseudomonadota</taxon>
        <taxon>Alphaproteobacteria</taxon>
        <taxon>Sphingomonadales</taxon>
        <taxon>Sphingomonadaceae</taxon>
        <taxon>Sphingomonas</taxon>
    </lineage>
</organism>
<proteinExistence type="predicted"/>
<evidence type="ECO:0008006" key="3">
    <source>
        <dbReference type="Google" id="ProtNLM"/>
    </source>
</evidence>
<dbReference type="RefSeq" id="WP_344708094.1">
    <property type="nucleotide sequence ID" value="NZ_BAABBQ010000001.1"/>
</dbReference>
<sequence>MICLVSALAYHELTDHIPRRVWVAIGPKDWRPHISYPPIRFVRFSPEALRHHVDTHSAEGAEIRITNPARTVVDLFKYRTKVGPNIAIEGLREVLRTRKATPAEIHNIAAEMKQWKVIQPYLEALTING</sequence>
<evidence type="ECO:0000313" key="1">
    <source>
        <dbReference type="EMBL" id="GAA4025251.1"/>
    </source>
</evidence>
<dbReference type="EMBL" id="BAABBQ010000001">
    <property type="protein sequence ID" value="GAA4025251.1"/>
    <property type="molecule type" value="Genomic_DNA"/>
</dbReference>
<evidence type="ECO:0000313" key="2">
    <source>
        <dbReference type="Proteomes" id="UP001500235"/>
    </source>
</evidence>
<accession>A0ABP7TEM2</accession>
<protein>
    <recommendedName>
        <fullName evidence="3">Transcriptional regulator</fullName>
    </recommendedName>
</protein>
<gene>
    <name evidence="1" type="ORF">GCM10022280_27650</name>
</gene>
<reference evidence="2" key="1">
    <citation type="journal article" date="2019" name="Int. J. Syst. Evol. Microbiol.">
        <title>The Global Catalogue of Microorganisms (GCM) 10K type strain sequencing project: providing services to taxonomists for standard genome sequencing and annotation.</title>
        <authorList>
            <consortium name="The Broad Institute Genomics Platform"/>
            <consortium name="The Broad Institute Genome Sequencing Center for Infectious Disease"/>
            <person name="Wu L."/>
            <person name="Ma J."/>
        </authorList>
    </citation>
    <scope>NUCLEOTIDE SEQUENCE [LARGE SCALE GENOMIC DNA]</scope>
    <source>
        <strain evidence="2">JCM 17563</strain>
    </source>
</reference>
<comment type="caution">
    <text evidence="1">The sequence shown here is derived from an EMBL/GenBank/DDBJ whole genome shotgun (WGS) entry which is preliminary data.</text>
</comment>
<name>A0ABP7TEM2_9SPHN</name>